<sequence>MGQKIDIAAADGAGKMSAYLATPSGQPKAGIVVIQEIFGINPGIRAMADAWAKQGYLAAAPDLFWRLKPGVELDADVPAQFQQGIDYMQKLDQNKSIDDIKATIAALRAKGCKKVGAVGYCLGGRLAFLTAARSDSDATVSYYGVGLDGLLGEKGGVKKPLLMHIAKQDKFVPPEAQAKVHGALNNNPLVTIYDYDADHAFARHSGSARVPKLAEQADGRTAAFFAKNLA</sequence>
<dbReference type="Gene3D" id="3.40.50.1820">
    <property type="entry name" value="alpha/beta hydrolase"/>
    <property type="match status" value="1"/>
</dbReference>
<keyword evidence="3" id="KW-1185">Reference proteome</keyword>
<dbReference type="RefSeq" id="WP_151118969.1">
    <property type="nucleotide sequence ID" value="NZ_CP042582.1"/>
</dbReference>
<dbReference type="InterPro" id="IPR002925">
    <property type="entry name" value="Dienelactn_hydro"/>
</dbReference>
<dbReference type="KEGG" id="hadh:FRZ61_35480"/>
<dbReference type="GO" id="GO:0016787">
    <property type="term" value="F:hydrolase activity"/>
    <property type="evidence" value="ECO:0007669"/>
    <property type="project" value="InterPro"/>
</dbReference>
<dbReference type="InterPro" id="IPR051049">
    <property type="entry name" value="Dienelactone_hydrolase-like"/>
</dbReference>
<organism evidence="2 3">
    <name type="scientific">Hypericibacter adhaerens</name>
    <dbReference type="NCBI Taxonomy" id="2602016"/>
    <lineage>
        <taxon>Bacteria</taxon>
        <taxon>Pseudomonadati</taxon>
        <taxon>Pseudomonadota</taxon>
        <taxon>Alphaproteobacteria</taxon>
        <taxon>Rhodospirillales</taxon>
        <taxon>Dongiaceae</taxon>
        <taxon>Hypericibacter</taxon>
    </lineage>
</organism>
<dbReference type="InterPro" id="IPR029058">
    <property type="entry name" value="AB_hydrolase_fold"/>
</dbReference>
<evidence type="ECO:0000313" key="2">
    <source>
        <dbReference type="EMBL" id="QEX23610.1"/>
    </source>
</evidence>
<reference evidence="2 3" key="1">
    <citation type="submission" date="2019-08" db="EMBL/GenBank/DDBJ databases">
        <title>Hyperibacter terrae gen. nov., sp. nov. and Hyperibacter viscosus sp. nov., two new members in the family Rhodospirillaceae isolated from the rhizosphere of Hypericum perforatum.</title>
        <authorList>
            <person name="Noviana Z."/>
        </authorList>
    </citation>
    <scope>NUCLEOTIDE SEQUENCE [LARGE SCALE GENOMIC DNA]</scope>
    <source>
        <strain evidence="2 3">R5959</strain>
    </source>
</reference>
<feature type="domain" description="Dienelactone hydrolase" evidence="1">
    <location>
        <begin position="16"/>
        <end position="227"/>
    </location>
</feature>
<protein>
    <submittedName>
        <fullName evidence="2">Carboxymethylenebutenolidase</fullName>
    </submittedName>
</protein>
<dbReference type="AlphaFoldDB" id="A0A5J6N510"/>
<name>A0A5J6N510_9PROT</name>
<dbReference type="OrthoDB" id="9771666at2"/>
<gene>
    <name evidence="2" type="ORF">FRZ61_35480</name>
</gene>
<dbReference type="PANTHER" id="PTHR46623">
    <property type="entry name" value="CARBOXYMETHYLENEBUTENOLIDASE-RELATED"/>
    <property type="match status" value="1"/>
</dbReference>
<evidence type="ECO:0000259" key="1">
    <source>
        <dbReference type="Pfam" id="PF01738"/>
    </source>
</evidence>
<accession>A0A5J6N510</accession>
<dbReference type="PANTHER" id="PTHR46623:SF6">
    <property type="entry name" value="ALPHA_BETA-HYDROLASES SUPERFAMILY PROTEIN"/>
    <property type="match status" value="1"/>
</dbReference>
<evidence type="ECO:0000313" key="3">
    <source>
        <dbReference type="Proteomes" id="UP000325797"/>
    </source>
</evidence>
<dbReference type="Pfam" id="PF01738">
    <property type="entry name" value="DLH"/>
    <property type="match status" value="1"/>
</dbReference>
<dbReference type="EMBL" id="CP042582">
    <property type="protein sequence ID" value="QEX23610.1"/>
    <property type="molecule type" value="Genomic_DNA"/>
</dbReference>
<dbReference type="SUPFAM" id="SSF53474">
    <property type="entry name" value="alpha/beta-Hydrolases"/>
    <property type="match status" value="1"/>
</dbReference>
<dbReference type="Proteomes" id="UP000325797">
    <property type="component" value="Chromosome"/>
</dbReference>
<proteinExistence type="predicted"/>